<protein>
    <submittedName>
        <fullName evidence="2">Uncharacterized protein</fullName>
    </submittedName>
</protein>
<evidence type="ECO:0000313" key="2">
    <source>
        <dbReference type="EMBL" id="MPC42507.1"/>
    </source>
</evidence>
<comment type="caution">
    <text evidence="2">The sequence shown here is derived from an EMBL/GenBank/DDBJ whole genome shotgun (WGS) entry which is preliminary data.</text>
</comment>
<evidence type="ECO:0000313" key="3">
    <source>
        <dbReference type="Proteomes" id="UP000324222"/>
    </source>
</evidence>
<dbReference type="EMBL" id="VSRR010005460">
    <property type="protein sequence ID" value="MPC42507.1"/>
    <property type="molecule type" value="Genomic_DNA"/>
</dbReference>
<feature type="compositionally biased region" description="Basic and acidic residues" evidence="1">
    <location>
        <begin position="1"/>
        <end position="17"/>
    </location>
</feature>
<organism evidence="2 3">
    <name type="scientific">Portunus trituberculatus</name>
    <name type="common">Swimming crab</name>
    <name type="synonym">Neptunus trituberculatus</name>
    <dbReference type="NCBI Taxonomy" id="210409"/>
    <lineage>
        <taxon>Eukaryota</taxon>
        <taxon>Metazoa</taxon>
        <taxon>Ecdysozoa</taxon>
        <taxon>Arthropoda</taxon>
        <taxon>Crustacea</taxon>
        <taxon>Multicrustacea</taxon>
        <taxon>Malacostraca</taxon>
        <taxon>Eumalacostraca</taxon>
        <taxon>Eucarida</taxon>
        <taxon>Decapoda</taxon>
        <taxon>Pleocyemata</taxon>
        <taxon>Brachyura</taxon>
        <taxon>Eubrachyura</taxon>
        <taxon>Portunoidea</taxon>
        <taxon>Portunidae</taxon>
        <taxon>Portuninae</taxon>
        <taxon>Portunus</taxon>
    </lineage>
</organism>
<dbReference type="AlphaFoldDB" id="A0A5B7FAD7"/>
<gene>
    <name evidence="2" type="ORF">E2C01_036129</name>
</gene>
<name>A0A5B7FAD7_PORTR</name>
<reference evidence="2 3" key="1">
    <citation type="submission" date="2019-05" db="EMBL/GenBank/DDBJ databases">
        <title>Another draft genome of Portunus trituberculatus and its Hox gene families provides insights of decapod evolution.</title>
        <authorList>
            <person name="Jeong J.-H."/>
            <person name="Song I."/>
            <person name="Kim S."/>
            <person name="Choi T."/>
            <person name="Kim D."/>
            <person name="Ryu S."/>
            <person name="Kim W."/>
        </authorList>
    </citation>
    <scope>NUCLEOTIDE SEQUENCE [LARGE SCALE GENOMIC DNA]</scope>
    <source>
        <tissue evidence="2">Muscle</tissue>
    </source>
</reference>
<feature type="region of interest" description="Disordered" evidence="1">
    <location>
        <begin position="1"/>
        <end position="29"/>
    </location>
</feature>
<keyword evidence="3" id="KW-1185">Reference proteome</keyword>
<sequence>MLPDAKCRQESSRHKPGDPPWRPLAQVRRVEKVPRLATAAASSQRYSCTVRGSSCLAKRPHRVP</sequence>
<dbReference type="Proteomes" id="UP000324222">
    <property type="component" value="Unassembled WGS sequence"/>
</dbReference>
<evidence type="ECO:0000256" key="1">
    <source>
        <dbReference type="SAM" id="MobiDB-lite"/>
    </source>
</evidence>
<proteinExistence type="predicted"/>
<accession>A0A5B7FAD7</accession>